<evidence type="ECO:0000313" key="11">
    <source>
        <dbReference type="EMBL" id="MCI0756266.1"/>
    </source>
</evidence>
<dbReference type="Proteomes" id="UP001201985">
    <property type="component" value="Unassembled WGS sequence"/>
</dbReference>
<keyword evidence="2" id="KW-0813">Transport</keyword>
<dbReference type="RefSeq" id="WP_120010461.1">
    <property type="nucleotide sequence ID" value="NZ_JALBUU010000111.1"/>
</dbReference>
<gene>
    <name evidence="11" type="ORF">MON41_21675</name>
</gene>
<dbReference type="Gene3D" id="1.20.210.10">
    <property type="entry name" value="Cytochrome c oxidase-like, subunit I domain"/>
    <property type="match status" value="1"/>
</dbReference>
<proteinExistence type="inferred from homology"/>
<dbReference type="Pfam" id="PF00115">
    <property type="entry name" value="COX1"/>
    <property type="match status" value="1"/>
</dbReference>
<keyword evidence="7" id="KW-0408">Iron</keyword>
<evidence type="ECO:0000256" key="3">
    <source>
        <dbReference type="ARBA" id="ARBA00022617"/>
    </source>
</evidence>
<keyword evidence="6" id="KW-0249">Electron transport</keyword>
<dbReference type="PRINTS" id="PR01165">
    <property type="entry name" value="CYCOXIDASEI"/>
</dbReference>
<evidence type="ECO:0000256" key="9">
    <source>
        <dbReference type="SAM" id="Phobius"/>
    </source>
</evidence>
<dbReference type="InterPro" id="IPR036927">
    <property type="entry name" value="Cyt_c_oxase-like_su1_sf"/>
</dbReference>
<dbReference type="SUPFAM" id="SSF81442">
    <property type="entry name" value="Cytochrome c oxidase subunit I-like"/>
    <property type="match status" value="1"/>
</dbReference>
<keyword evidence="9" id="KW-1133">Transmembrane helix</keyword>
<feature type="transmembrane region" description="Helical" evidence="9">
    <location>
        <begin position="45"/>
        <end position="68"/>
    </location>
</feature>
<feature type="transmembrane region" description="Helical" evidence="9">
    <location>
        <begin position="160"/>
        <end position="181"/>
    </location>
</feature>
<feature type="domain" description="Cytochrome oxidase subunit I profile" evidence="10">
    <location>
        <begin position="1"/>
        <end position="223"/>
    </location>
</feature>
<keyword evidence="9" id="KW-0472">Membrane</keyword>
<evidence type="ECO:0000256" key="8">
    <source>
        <dbReference type="ARBA" id="ARBA00023008"/>
    </source>
</evidence>
<evidence type="ECO:0000256" key="7">
    <source>
        <dbReference type="ARBA" id="ARBA00023004"/>
    </source>
</evidence>
<comment type="similarity">
    <text evidence="1">Belongs to the heme-copper respiratory oxidase family.</text>
</comment>
<dbReference type="InterPro" id="IPR023616">
    <property type="entry name" value="Cyt_c_oxase-like_su1_dom"/>
</dbReference>
<evidence type="ECO:0000256" key="4">
    <source>
        <dbReference type="ARBA" id="ARBA00022660"/>
    </source>
</evidence>
<sequence length="317" mass="35069">MFTTGLPRLGESFFTASSMAIAVPAGVQILCWLATIWLGRPIFRVPFLFIPALFFTFVLGGMTGVMVASVPIDTQVHDTYFVVAHFHYVLVGGALFPLLDAVYYWLPKVTGRMMSERVGRWVVGLLFLGFNFTFFPMHILGLQGMPRRVYTYQVEMGWGGMNLFISLCSVGLAAGFLLFCIDVIRSARNGEPAGDNPWRASTLEWATSSPPPPYDFARLPVANSASPLWDEKNSLPVVSGLSVNRRELLITSMGTATPEARETSPQNLIWPFWAAIATSMMLVASIFTPWAVVWGSIPLAITLIGWFWPRGTPEDDS</sequence>
<keyword evidence="5" id="KW-0479">Metal-binding</keyword>
<feature type="transmembrane region" description="Helical" evidence="9">
    <location>
        <begin position="293"/>
        <end position="309"/>
    </location>
</feature>
<feature type="transmembrane region" description="Helical" evidence="9">
    <location>
        <begin position="12"/>
        <end position="38"/>
    </location>
</feature>
<evidence type="ECO:0000256" key="5">
    <source>
        <dbReference type="ARBA" id="ARBA00022723"/>
    </source>
</evidence>
<comment type="caution">
    <text evidence="11">The sequence shown here is derived from an EMBL/GenBank/DDBJ whole genome shotgun (WGS) entry which is preliminary data.</text>
</comment>
<evidence type="ECO:0000256" key="6">
    <source>
        <dbReference type="ARBA" id="ARBA00022982"/>
    </source>
</evidence>
<dbReference type="PANTHER" id="PTHR10422">
    <property type="entry name" value="CYTOCHROME C OXIDASE SUBUNIT 1"/>
    <property type="match status" value="1"/>
</dbReference>
<organism evidence="11 12">
    <name type="scientific">Teichococcus vastitatis</name>
    <dbReference type="NCBI Taxonomy" id="2307076"/>
    <lineage>
        <taxon>Bacteria</taxon>
        <taxon>Pseudomonadati</taxon>
        <taxon>Pseudomonadota</taxon>
        <taxon>Alphaproteobacteria</taxon>
        <taxon>Acetobacterales</taxon>
        <taxon>Roseomonadaceae</taxon>
        <taxon>Roseomonas</taxon>
    </lineage>
</organism>
<accession>A0ABS9WAK2</accession>
<evidence type="ECO:0000256" key="2">
    <source>
        <dbReference type="ARBA" id="ARBA00022448"/>
    </source>
</evidence>
<name>A0ABS9WAK2_9PROT</name>
<dbReference type="PANTHER" id="PTHR10422:SF35">
    <property type="entry name" value="CYTOCHROME BO(3) UBIQUINOL OXIDASE SUBUNIT 1"/>
    <property type="match status" value="1"/>
</dbReference>
<dbReference type="InterPro" id="IPR000883">
    <property type="entry name" value="Cyt_C_Oxase_1"/>
</dbReference>
<evidence type="ECO:0000259" key="10">
    <source>
        <dbReference type="PROSITE" id="PS50855"/>
    </source>
</evidence>
<reference evidence="11 12" key="1">
    <citation type="submission" date="2022-03" db="EMBL/GenBank/DDBJ databases">
        <title>Complete genome analysis of Roseomonas KG 17.1 : a prolific producer of plant growth promoters.</title>
        <authorList>
            <person name="Saadouli I."/>
            <person name="Najjari A."/>
            <person name="Mosbah A."/>
            <person name="Ouzari H.I."/>
        </authorList>
    </citation>
    <scope>NUCLEOTIDE SEQUENCE [LARGE SCALE GENOMIC DNA]</scope>
    <source>
        <strain evidence="11 12">KG17-1</strain>
    </source>
</reference>
<evidence type="ECO:0000313" key="12">
    <source>
        <dbReference type="Proteomes" id="UP001201985"/>
    </source>
</evidence>
<keyword evidence="9" id="KW-0812">Transmembrane</keyword>
<dbReference type="EMBL" id="JALBUU010000111">
    <property type="protein sequence ID" value="MCI0756266.1"/>
    <property type="molecule type" value="Genomic_DNA"/>
</dbReference>
<keyword evidence="3" id="KW-0349">Heme</keyword>
<evidence type="ECO:0000256" key="1">
    <source>
        <dbReference type="ARBA" id="ARBA00009578"/>
    </source>
</evidence>
<protein>
    <submittedName>
        <fullName evidence="11">Cbb3-type cytochrome c oxidase subunit I</fullName>
    </submittedName>
</protein>
<keyword evidence="12" id="KW-1185">Reference proteome</keyword>
<feature type="transmembrane region" description="Helical" evidence="9">
    <location>
        <begin position="118"/>
        <end position="140"/>
    </location>
</feature>
<feature type="transmembrane region" description="Helical" evidence="9">
    <location>
        <begin position="80"/>
        <end position="106"/>
    </location>
</feature>
<keyword evidence="4" id="KW-0679">Respiratory chain</keyword>
<keyword evidence="8" id="KW-0186">Copper</keyword>
<dbReference type="PROSITE" id="PS50855">
    <property type="entry name" value="COX1"/>
    <property type="match status" value="1"/>
</dbReference>